<sequence>MTDMKTLLLGASLMIASTASSFAQDGQTTDFRGFSWGTSLAQVQSQEKAQLVVKIKDDELQYADLLAGSDCYVIYIFNDNDKLISGNYVFTKKYSNPELYLQDYNKFKDLLTQKYGKPVSDDTHFHSNAPSVEKHSYGQAISDGYLTMDAIWNVNGSLIKIALISTDRSPSLQIHYTSDSLNGLENKAALKQVLTKL</sequence>
<feature type="signal peptide" evidence="1">
    <location>
        <begin position="1"/>
        <end position="23"/>
    </location>
</feature>
<protein>
    <recommendedName>
        <fullName evidence="4">DUF1795 domain-containing protein</fullName>
    </recommendedName>
</protein>
<evidence type="ECO:0000313" key="3">
    <source>
        <dbReference type="Proteomes" id="UP000607559"/>
    </source>
</evidence>
<feature type="chain" id="PRO_5035303020" description="DUF1795 domain-containing protein" evidence="1">
    <location>
        <begin position="24"/>
        <end position="197"/>
    </location>
</feature>
<comment type="caution">
    <text evidence="2">The sequence shown here is derived from an EMBL/GenBank/DDBJ whole genome shotgun (WGS) entry which is preliminary data.</text>
</comment>
<evidence type="ECO:0000256" key="1">
    <source>
        <dbReference type="SAM" id="SignalP"/>
    </source>
</evidence>
<reference evidence="2" key="2">
    <citation type="submission" date="2020-09" db="EMBL/GenBank/DDBJ databases">
        <authorList>
            <person name="Sun Q."/>
            <person name="Zhou Y."/>
        </authorList>
    </citation>
    <scope>NUCLEOTIDE SEQUENCE</scope>
    <source>
        <strain evidence="2">CGMCC 1.15448</strain>
    </source>
</reference>
<dbReference type="EMBL" id="BMJC01000003">
    <property type="protein sequence ID" value="GGB03273.1"/>
    <property type="molecule type" value="Genomic_DNA"/>
</dbReference>
<evidence type="ECO:0000313" key="2">
    <source>
        <dbReference type="EMBL" id="GGB03273.1"/>
    </source>
</evidence>
<accession>A0A8J2UDR8</accession>
<organism evidence="2 3">
    <name type="scientific">Puia dinghuensis</name>
    <dbReference type="NCBI Taxonomy" id="1792502"/>
    <lineage>
        <taxon>Bacteria</taxon>
        <taxon>Pseudomonadati</taxon>
        <taxon>Bacteroidota</taxon>
        <taxon>Chitinophagia</taxon>
        <taxon>Chitinophagales</taxon>
        <taxon>Chitinophagaceae</taxon>
        <taxon>Puia</taxon>
    </lineage>
</organism>
<dbReference type="AlphaFoldDB" id="A0A8J2UDR8"/>
<gene>
    <name evidence="2" type="ORF">GCM10011511_28180</name>
</gene>
<reference evidence="2" key="1">
    <citation type="journal article" date="2014" name="Int. J. Syst. Evol. Microbiol.">
        <title>Complete genome sequence of Corynebacterium casei LMG S-19264T (=DSM 44701T), isolated from a smear-ripened cheese.</title>
        <authorList>
            <consortium name="US DOE Joint Genome Institute (JGI-PGF)"/>
            <person name="Walter F."/>
            <person name="Albersmeier A."/>
            <person name="Kalinowski J."/>
            <person name="Ruckert C."/>
        </authorList>
    </citation>
    <scope>NUCLEOTIDE SEQUENCE</scope>
    <source>
        <strain evidence="2">CGMCC 1.15448</strain>
    </source>
</reference>
<proteinExistence type="predicted"/>
<dbReference type="Proteomes" id="UP000607559">
    <property type="component" value="Unassembled WGS sequence"/>
</dbReference>
<name>A0A8J2UDR8_9BACT</name>
<evidence type="ECO:0008006" key="4">
    <source>
        <dbReference type="Google" id="ProtNLM"/>
    </source>
</evidence>
<keyword evidence="1" id="KW-0732">Signal</keyword>
<keyword evidence="3" id="KW-1185">Reference proteome</keyword>